<gene>
    <name evidence="2" type="ORF">E4Z66_01510</name>
</gene>
<dbReference type="RefSeq" id="WP_136461170.1">
    <property type="nucleotide sequence ID" value="NZ_SRKY01000001.1"/>
</dbReference>
<organism evidence="2 3">
    <name type="scientific">Aliishimia ponticola</name>
    <dbReference type="NCBI Taxonomy" id="2499833"/>
    <lineage>
        <taxon>Bacteria</taxon>
        <taxon>Pseudomonadati</taxon>
        <taxon>Pseudomonadota</taxon>
        <taxon>Alphaproteobacteria</taxon>
        <taxon>Rhodobacterales</taxon>
        <taxon>Paracoccaceae</taxon>
        <taxon>Aliishimia</taxon>
    </lineage>
</organism>
<evidence type="ECO:0000256" key="1">
    <source>
        <dbReference type="SAM" id="Phobius"/>
    </source>
</evidence>
<sequence>MELATNEASRAPAISQYSAVLEMPSNGPVRDVLYLSHLFAGLMHGLGHPVTAIEKPGNLQITLKSEKFRLMLRSDEASLFMSIIALKANDPAASQDAEYLLARLIGAVNTVLHPVAIRWQNSEEPIDARSWVSRVVPIRPRRAMRRAGKVTARPQEEFVQVYPNRPWDAPNRARFAAIDGTVNVVPLHGETSAETAEKVALYQQLEMPQDDQTGTRKSEALPVRLCSWALTGVTAALMPPAGASLAVINLVKGSDVWLSVQALVLTVIILGLYQSGVLAQAFAALGL</sequence>
<protein>
    <submittedName>
        <fullName evidence="2">Uncharacterized protein</fullName>
    </submittedName>
</protein>
<evidence type="ECO:0000313" key="2">
    <source>
        <dbReference type="EMBL" id="THH38277.1"/>
    </source>
</evidence>
<dbReference type="EMBL" id="SRKY01000001">
    <property type="protein sequence ID" value="THH38277.1"/>
    <property type="molecule type" value="Genomic_DNA"/>
</dbReference>
<name>A0A4S4NHW0_9RHOB</name>
<dbReference type="Proteomes" id="UP000306602">
    <property type="component" value="Unassembled WGS sequence"/>
</dbReference>
<reference evidence="2 3" key="1">
    <citation type="submission" date="2019-04" db="EMBL/GenBank/DDBJ databases">
        <title>Shimia ponticola sp. nov., isolated from seawater.</title>
        <authorList>
            <person name="Kim Y.-O."/>
            <person name="Yoon J.-H."/>
        </authorList>
    </citation>
    <scope>NUCLEOTIDE SEQUENCE [LARGE SCALE GENOMIC DNA]</scope>
    <source>
        <strain evidence="2 3">MYP11</strain>
    </source>
</reference>
<comment type="caution">
    <text evidence="2">The sequence shown here is derived from an EMBL/GenBank/DDBJ whole genome shotgun (WGS) entry which is preliminary data.</text>
</comment>
<proteinExistence type="predicted"/>
<keyword evidence="1" id="KW-1133">Transmembrane helix</keyword>
<feature type="transmembrane region" description="Helical" evidence="1">
    <location>
        <begin position="228"/>
        <end position="251"/>
    </location>
</feature>
<feature type="transmembrane region" description="Helical" evidence="1">
    <location>
        <begin position="263"/>
        <end position="285"/>
    </location>
</feature>
<keyword evidence="3" id="KW-1185">Reference proteome</keyword>
<keyword evidence="1" id="KW-0812">Transmembrane</keyword>
<dbReference type="OrthoDB" id="7829286at2"/>
<keyword evidence="1" id="KW-0472">Membrane</keyword>
<dbReference type="AlphaFoldDB" id="A0A4S4NHW0"/>
<accession>A0A4S4NHW0</accession>
<evidence type="ECO:0000313" key="3">
    <source>
        <dbReference type="Proteomes" id="UP000306602"/>
    </source>
</evidence>